<name>A0A5N5U7Z4_9EURY</name>
<comment type="caution">
    <text evidence="2">The sequence shown here is derived from an EMBL/GenBank/DDBJ whole genome shotgun (WGS) entry which is preliminary data.</text>
</comment>
<dbReference type="Proteomes" id="UP000326302">
    <property type="component" value="Unassembled WGS sequence"/>
</dbReference>
<reference evidence="5 6" key="1">
    <citation type="submission" date="2019-10" db="EMBL/GenBank/DDBJ databases">
        <title>Unraveling microbial dark matter from salterns through culturing: the case of the genus Halosegnis.</title>
        <authorList>
            <person name="Duran-Viseras A."/>
            <person name="Andrei A.-S."/>
            <person name="Vera-Gargallo B."/>
            <person name="Ghai R."/>
            <person name="Sanchez-Porro C."/>
            <person name="Ventosa A."/>
        </authorList>
    </citation>
    <scope>NUCLEOTIDE SEQUENCE [LARGE SCALE GENOMIC DNA]</scope>
    <source>
        <strain evidence="3 6">F17-44</strain>
        <strain evidence="2 7">F18-79</strain>
        <strain evidence="4 5">F19-13</strain>
    </source>
</reference>
<accession>A0A5N5UJN7</accession>
<keyword evidence="2" id="KW-0378">Hydrolase</keyword>
<evidence type="ECO:0000313" key="3">
    <source>
        <dbReference type="EMBL" id="KAB7517862.1"/>
    </source>
</evidence>
<accession>A0A5N5UL85</accession>
<keyword evidence="7" id="KW-1185">Reference proteome</keyword>
<dbReference type="InterPro" id="IPR050855">
    <property type="entry name" value="NDM-1-like"/>
</dbReference>
<accession>A0A5N5U7Z4</accession>
<protein>
    <submittedName>
        <fullName evidence="2">MBL fold metallo-hydrolase</fullName>
    </submittedName>
</protein>
<dbReference type="SUPFAM" id="SSF56281">
    <property type="entry name" value="Metallo-hydrolase/oxidoreductase"/>
    <property type="match status" value="1"/>
</dbReference>
<dbReference type="InterPro" id="IPR001279">
    <property type="entry name" value="Metallo-B-lactamas"/>
</dbReference>
<evidence type="ECO:0000313" key="7">
    <source>
        <dbReference type="Proteomes" id="UP000326865"/>
    </source>
</evidence>
<dbReference type="AlphaFoldDB" id="A0A5N5U7Z4"/>
<dbReference type="Gene3D" id="3.60.15.10">
    <property type="entry name" value="Ribonuclease Z/Hydroxyacylglutathione hydrolase-like"/>
    <property type="match status" value="1"/>
</dbReference>
<evidence type="ECO:0000313" key="6">
    <source>
        <dbReference type="Proteomes" id="UP000326302"/>
    </source>
</evidence>
<dbReference type="Proteomes" id="UP000326865">
    <property type="component" value="Unassembled WGS sequence"/>
</dbReference>
<dbReference type="Proteomes" id="UP000326207">
    <property type="component" value="Unassembled WGS sequence"/>
</dbReference>
<evidence type="ECO:0000259" key="1">
    <source>
        <dbReference type="SMART" id="SM00849"/>
    </source>
</evidence>
<dbReference type="EMBL" id="QKKZ01000002">
    <property type="protein sequence ID" value="KAB7514529.1"/>
    <property type="molecule type" value="Genomic_DNA"/>
</dbReference>
<dbReference type="EMBL" id="QJOW01000001">
    <property type="protein sequence ID" value="KAB7517862.1"/>
    <property type="molecule type" value="Genomic_DNA"/>
</dbReference>
<gene>
    <name evidence="2" type="ORF">DM867_05240</name>
    <name evidence="3" type="ORF">DMP03_00385</name>
    <name evidence="4" type="ORF">DP108_05550</name>
</gene>
<dbReference type="InterPro" id="IPR036866">
    <property type="entry name" value="RibonucZ/Hydroxyglut_hydro"/>
</dbReference>
<dbReference type="InterPro" id="IPR037482">
    <property type="entry name" value="ST1585_MBL-fold"/>
</dbReference>
<dbReference type="RefSeq" id="WP_152118768.1">
    <property type="nucleotide sequence ID" value="NZ_QJOW01000001.1"/>
</dbReference>
<dbReference type="SMART" id="SM00849">
    <property type="entry name" value="Lactamase_B"/>
    <property type="match status" value="1"/>
</dbReference>
<dbReference type="OrthoDB" id="197151at2157"/>
<dbReference type="CDD" id="cd07726">
    <property type="entry name" value="ST1585-like_MBL-fold"/>
    <property type="match status" value="1"/>
</dbReference>
<proteinExistence type="predicted"/>
<evidence type="ECO:0000313" key="4">
    <source>
        <dbReference type="EMBL" id="KAB7519558.1"/>
    </source>
</evidence>
<feature type="domain" description="Metallo-beta-lactamase" evidence="1">
    <location>
        <begin position="30"/>
        <end position="227"/>
    </location>
</feature>
<dbReference type="GO" id="GO:0016787">
    <property type="term" value="F:hydrolase activity"/>
    <property type="evidence" value="ECO:0007669"/>
    <property type="project" value="UniProtKB-KW"/>
</dbReference>
<dbReference type="PANTHER" id="PTHR42951">
    <property type="entry name" value="METALLO-BETA-LACTAMASE DOMAIN-CONTAINING"/>
    <property type="match status" value="1"/>
</dbReference>
<sequence length="303" mass="33508">MVTVDVHEITQESVSDIYYFDTGMYDTPEYGAVYIIDAPEPTVVDTGMGPDVEKTLAALGEVGIDHDDVANIVPTHVHLDHAGGAGYLADACENATVHCPAVGAHHLADPERLWEGTRRAVGDQFQYYREPKPIPESRIEELHDGDELDIGDRTLHVHDAPGHAPHQCLFYSPDDDAVFTADAAGLYVRQTGEIRPTSPPSNFDFEQCLADIDTIRDIDPAVLLYPHFGPADTGEKLDTYERVLTEWVERVEQARTEHETDAAVVEAVATRVEGTEPWPDEKVYNEAAMNVRGVLGYLDAREE</sequence>
<organism evidence="2 7">
    <name type="scientific">Halosegnis rubeus</name>
    <dbReference type="NCBI Taxonomy" id="2212850"/>
    <lineage>
        <taxon>Archaea</taxon>
        <taxon>Methanobacteriati</taxon>
        <taxon>Methanobacteriota</taxon>
        <taxon>Stenosarchaea group</taxon>
        <taxon>Halobacteria</taxon>
        <taxon>Halobacteriales</taxon>
        <taxon>Natronomonadaceae</taxon>
        <taxon>Halosegnis</taxon>
    </lineage>
</organism>
<dbReference type="PANTHER" id="PTHR42951:SF4">
    <property type="entry name" value="ACYL-COENZYME A THIOESTERASE MBLAC2"/>
    <property type="match status" value="1"/>
</dbReference>
<evidence type="ECO:0000313" key="2">
    <source>
        <dbReference type="EMBL" id="KAB7514529.1"/>
    </source>
</evidence>
<dbReference type="EMBL" id="QMDY01000002">
    <property type="protein sequence ID" value="KAB7519558.1"/>
    <property type="molecule type" value="Genomic_DNA"/>
</dbReference>
<evidence type="ECO:0000313" key="5">
    <source>
        <dbReference type="Proteomes" id="UP000326207"/>
    </source>
</evidence>
<dbReference type="Pfam" id="PF00753">
    <property type="entry name" value="Lactamase_B"/>
    <property type="match status" value="1"/>
</dbReference>